<keyword evidence="3" id="KW-1185">Reference proteome</keyword>
<evidence type="ECO:0000313" key="3">
    <source>
        <dbReference type="Proteomes" id="UP000831963"/>
    </source>
</evidence>
<evidence type="ECO:0000259" key="1">
    <source>
        <dbReference type="Pfam" id="PF04993"/>
    </source>
</evidence>
<evidence type="ECO:0000313" key="2">
    <source>
        <dbReference type="EMBL" id="UPL16244.1"/>
    </source>
</evidence>
<dbReference type="Gene3D" id="3.30.1460.30">
    <property type="entry name" value="YgaC/TfoX-N like chaperone"/>
    <property type="match status" value="1"/>
</dbReference>
<proteinExistence type="predicted"/>
<dbReference type="SUPFAM" id="SSF159894">
    <property type="entry name" value="YgaC/TfoX-N like"/>
    <property type="match status" value="1"/>
</dbReference>
<organism evidence="2 3">
    <name type="scientific">Microbacterium galbinum</name>
    <dbReference type="NCBI Taxonomy" id="2851646"/>
    <lineage>
        <taxon>Bacteria</taxon>
        <taxon>Bacillati</taxon>
        <taxon>Actinomycetota</taxon>
        <taxon>Actinomycetes</taxon>
        <taxon>Micrococcales</taxon>
        <taxon>Microbacteriaceae</taxon>
        <taxon>Microbacterium</taxon>
    </lineage>
</organism>
<accession>A0ABY4IUA6</accession>
<protein>
    <submittedName>
        <fullName evidence="2">TfoX/Sxy family protein</fullName>
    </submittedName>
</protein>
<dbReference type="Proteomes" id="UP000831963">
    <property type="component" value="Chromosome"/>
</dbReference>
<sequence>MRAIVAPASGIEERRMFGTRAFLLDGRILAGARPGGVLLIKVAAEDEAVLLLREGAERAVMGPRTMSARWIDVAPSAIADDDGLLFWIDAARAGAD</sequence>
<feature type="domain" description="TfoX N-terminal" evidence="1">
    <location>
        <begin position="5"/>
        <end position="92"/>
    </location>
</feature>
<name>A0ABY4IUA6_9MICO</name>
<gene>
    <name evidence="2" type="ORF">KV396_16500</name>
</gene>
<reference evidence="2 3" key="1">
    <citation type="submission" date="2021-06" db="EMBL/GenBank/DDBJ databases">
        <title>Genome-based taxonomic framework of Microbacterium strains isolated from marine environment, the description of four new species and reclassification of four preexisting species.</title>
        <authorList>
            <person name="Lee S.D."/>
            <person name="Kim S.-M."/>
            <person name="Byeon Y.-S."/>
            <person name="Yang H.L."/>
            <person name="Kim I.S."/>
        </authorList>
    </citation>
    <scope>NUCLEOTIDE SEQUENCE [LARGE SCALE GENOMIC DNA]</scope>
    <source>
        <strain evidence="2 3">SSW1-36</strain>
    </source>
</reference>
<dbReference type="InterPro" id="IPR007076">
    <property type="entry name" value="TfoX_N"/>
</dbReference>
<dbReference type="EMBL" id="CP078077">
    <property type="protein sequence ID" value="UPL16244.1"/>
    <property type="molecule type" value="Genomic_DNA"/>
</dbReference>
<dbReference type="Pfam" id="PF04993">
    <property type="entry name" value="TfoX_N"/>
    <property type="match status" value="1"/>
</dbReference>